<dbReference type="RefSeq" id="WP_071904533.1">
    <property type="nucleotide sequence ID" value="NZ_MPIN01000019.1"/>
</dbReference>
<dbReference type="Gene3D" id="1.20.1600.10">
    <property type="entry name" value="Outer membrane efflux proteins (OEP)"/>
    <property type="match status" value="1"/>
</dbReference>
<evidence type="ECO:0000256" key="1">
    <source>
        <dbReference type="ARBA" id="ARBA00007613"/>
    </source>
</evidence>
<keyword evidence="5" id="KW-1185">Reference proteome</keyword>
<dbReference type="GO" id="GO:0015562">
    <property type="term" value="F:efflux transmembrane transporter activity"/>
    <property type="evidence" value="ECO:0007669"/>
    <property type="project" value="InterPro"/>
</dbReference>
<accession>A0A1L9AWN9</accession>
<comment type="similarity">
    <text evidence="1">Belongs to the outer membrane factor (OMF) (TC 1.B.17) family.</text>
</comment>
<gene>
    <name evidence="4" type="ORF">BON30_43655</name>
</gene>
<feature type="chain" id="PRO_5012273414" evidence="3">
    <location>
        <begin position="22"/>
        <end position="448"/>
    </location>
</feature>
<evidence type="ECO:0000313" key="5">
    <source>
        <dbReference type="Proteomes" id="UP000182229"/>
    </source>
</evidence>
<dbReference type="OrthoDB" id="5502510at2"/>
<name>A0A1L9AWN9_9BACT</name>
<feature type="coiled-coil region" evidence="2">
    <location>
        <begin position="152"/>
        <end position="181"/>
    </location>
</feature>
<dbReference type="PANTHER" id="PTHR30203">
    <property type="entry name" value="OUTER MEMBRANE CATION EFFLUX PROTEIN"/>
    <property type="match status" value="1"/>
</dbReference>
<evidence type="ECO:0000256" key="3">
    <source>
        <dbReference type="SAM" id="SignalP"/>
    </source>
</evidence>
<dbReference type="Pfam" id="PF02321">
    <property type="entry name" value="OEP"/>
    <property type="match status" value="2"/>
</dbReference>
<organism evidence="4 5">
    <name type="scientific">Cystobacter ferrugineus</name>
    <dbReference type="NCBI Taxonomy" id="83449"/>
    <lineage>
        <taxon>Bacteria</taxon>
        <taxon>Pseudomonadati</taxon>
        <taxon>Myxococcota</taxon>
        <taxon>Myxococcia</taxon>
        <taxon>Myxococcales</taxon>
        <taxon>Cystobacterineae</taxon>
        <taxon>Archangiaceae</taxon>
        <taxon>Cystobacter</taxon>
    </lineage>
</organism>
<evidence type="ECO:0000313" key="4">
    <source>
        <dbReference type="EMBL" id="OJH34422.1"/>
    </source>
</evidence>
<dbReference type="InterPro" id="IPR010131">
    <property type="entry name" value="MdtP/NodT-like"/>
</dbReference>
<reference evidence="5" key="1">
    <citation type="submission" date="2016-11" db="EMBL/GenBank/DDBJ databases">
        <authorList>
            <person name="Shukria A."/>
            <person name="Stevens D.C."/>
        </authorList>
    </citation>
    <scope>NUCLEOTIDE SEQUENCE [LARGE SCALE GENOMIC DNA]</scope>
    <source>
        <strain evidence="5">Cbfe23</strain>
    </source>
</reference>
<proteinExistence type="inferred from homology"/>
<dbReference type="InterPro" id="IPR003423">
    <property type="entry name" value="OMP_efflux"/>
</dbReference>
<sequence>MRRVPPLLVSCLLLGATPVLAQSDSPTVTPAPAASSGFLSLASLPDEDGMAALLWARSPEFTTARARIAAARAEVVRAHQLPNPEMDLSVGTIAVGPTNPPGLNRLTQVPNAGVGISELIELGKRGPRRDAAQAALASTALEVQSSLRERTHDVLERAAEVATAEVRLAELERLAEDAARLTELQRVRAQRGDTAGLDVDRATLEETQLQGQLVEEHSRLAAALLECSQTVGLSCAPFGSREAASHFLSSRLSRPLPPSEVEQRPDLLSLEAQRRGAQSSLTLARRRWIPDPTVRVGYLRDQFLISGNQRDSLGVSLSIPLPVFDHGQADALAASAQAEASAQARMQLTAQAERDTQSLTTQRDAVAARRERVRQQTLPLAASLVQRLEAAVKAGGASLQDLLLARRTYGQLLLDAADIDLAAFRISLGLDRVRSAGPRPPPELGEHF</sequence>
<reference evidence="4 5" key="2">
    <citation type="submission" date="2016-12" db="EMBL/GenBank/DDBJ databases">
        <title>Draft Genome Sequence of Cystobacter ferrugineus Strain Cbfe23.</title>
        <authorList>
            <person name="Akbar S."/>
            <person name="Dowd S.E."/>
            <person name="Stevens D.C."/>
        </authorList>
    </citation>
    <scope>NUCLEOTIDE SEQUENCE [LARGE SCALE GENOMIC DNA]</scope>
    <source>
        <strain evidence="4 5">Cbfe23</strain>
    </source>
</reference>
<comment type="caution">
    <text evidence="4">The sequence shown here is derived from an EMBL/GenBank/DDBJ whole genome shotgun (WGS) entry which is preliminary data.</text>
</comment>
<keyword evidence="3" id="KW-0732">Signal</keyword>
<protein>
    <submittedName>
        <fullName evidence="4">Transporter</fullName>
    </submittedName>
</protein>
<keyword evidence="2" id="KW-0175">Coiled coil</keyword>
<dbReference type="Proteomes" id="UP000182229">
    <property type="component" value="Unassembled WGS sequence"/>
</dbReference>
<dbReference type="EMBL" id="MPIN01000019">
    <property type="protein sequence ID" value="OJH34422.1"/>
    <property type="molecule type" value="Genomic_DNA"/>
</dbReference>
<dbReference type="STRING" id="83449.BON30_43655"/>
<dbReference type="PANTHER" id="PTHR30203:SF24">
    <property type="entry name" value="BLR4935 PROTEIN"/>
    <property type="match status" value="1"/>
</dbReference>
<evidence type="ECO:0000256" key="2">
    <source>
        <dbReference type="SAM" id="Coils"/>
    </source>
</evidence>
<dbReference type="AlphaFoldDB" id="A0A1L9AWN9"/>
<dbReference type="SUPFAM" id="SSF56954">
    <property type="entry name" value="Outer membrane efflux proteins (OEP)"/>
    <property type="match status" value="1"/>
</dbReference>
<feature type="signal peptide" evidence="3">
    <location>
        <begin position="1"/>
        <end position="21"/>
    </location>
</feature>